<reference evidence="2 3" key="1">
    <citation type="submission" date="2021-03" db="EMBL/GenBank/DDBJ databases">
        <title>Novel species identification of genus Shewanella.</title>
        <authorList>
            <person name="Liu G."/>
            <person name="Zhang Q."/>
        </authorList>
    </citation>
    <scope>NUCLEOTIDE SEQUENCE [LARGE SCALE GENOMIC DNA]</scope>
    <source>
        <strain evidence="2 3">FJAT-53726</strain>
    </source>
</reference>
<accession>A0A974XKL5</accession>
<feature type="domain" description="DUF4440" evidence="1">
    <location>
        <begin position="11"/>
        <end position="117"/>
    </location>
</feature>
<sequence length="129" mass="14229">MAHSTQVYDAIVAADQAFMAAFHQGNAAAVADLYSRDGQFLQPNGGFVKGRQAIRDTFQAIMDMGAKEIRLAALEVEDYGDTAAEIGTYVLEGDGGQVLDQGKFMVLWHRENGQWRLYRDMINSSMPAH</sequence>
<evidence type="ECO:0000259" key="1">
    <source>
        <dbReference type="Pfam" id="PF14534"/>
    </source>
</evidence>
<dbReference type="EMBL" id="CP071504">
    <property type="protein sequence ID" value="QSX30170.1"/>
    <property type="molecule type" value="Genomic_DNA"/>
</dbReference>
<dbReference type="Pfam" id="PF14534">
    <property type="entry name" value="DUF4440"/>
    <property type="match status" value="1"/>
</dbReference>
<dbReference type="InterPro" id="IPR027843">
    <property type="entry name" value="DUF4440"/>
</dbReference>
<dbReference type="SUPFAM" id="SSF54427">
    <property type="entry name" value="NTF2-like"/>
    <property type="match status" value="1"/>
</dbReference>
<dbReference type="InterPro" id="IPR032710">
    <property type="entry name" value="NTF2-like_dom_sf"/>
</dbReference>
<dbReference type="Gene3D" id="3.10.450.50">
    <property type="match status" value="1"/>
</dbReference>
<evidence type="ECO:0000313" key="3">
    <source>
        <dbReference type="Proteomes" id="UP000663281"/>
    </source>
</evidence>
<dbReference type="PANTHER" id="PTHR31664:SF8">
    <property type="entry name" value="DUF4440 DOMAIN-CONTAINING PROTEIN"/>
    <property type="match status" value="1"/>
</dbReference>
<dbReference type="InterPro" id="IPR011944">
    <property type="entry name" value="Steroid_delta5-4_isomerase"/>
</dbReference>
<name>A0A974XKL5_9GAMM</name>
<dbReference type="KEGG" id="scyp:JYB88_00350"/>
<dbReference type="RefSeq" id="WP_207321511.1">
    <property type="nucleotide sequence ID" value="NZ_CP071501.1"/>
</dbReference>
<dbReference type="PANTHER" id="PTHR31664">
    <property type="entry name" value="PROTEIN CBG16427"/>
    <property type="match status" value="1"/>
</dbReference>
<evidence type="ECO:0000313" key="2">
    <source>
        <dbReference type="EMBL" id="QSX30170.1"/>
    </source>
</evidence>
<dbReference type="AlphaFoldDB" id="A0A974XKL5"/>
<dbReference type="NCBIfam" id="TIGR02246">
    <property type="entry name" value="SgcJ/EcaC family oxidoreductase"/>
    <property type="match status" value="1"/>
</dbReference>
<keyword evidence="3" id="KW-1185">Reference proteome</keyword>
<gene>
    <name evidence="2" type="ORF">JYB88_00350</name>
</gene>
<proteinExistence type="predicted"/>
<dbReference type="Proteomes" id="UP000663281">
    <property type="component" value="Chromosome"/>
</dbReference>
<organism evidence="2 3">
    <name type="scientific">Shewanella cyperi</name>
    <dbReference type="NCBI Taxonomy" id="2814292"/>
    <lineage>
        <taxon>Bacteria</taxon>
        <taxon>Pseudomonadati</taxon>
        <taxon>Pseudomonadota</taxon>
        <taxon>Gammaproteobacteria</taxon>
        <taxon>Alteromonadales</taxon>
        <taxon>Shewanellaceae</taxon>
        <taxon>Shewanella</taxon>
    </lineage>
</organism>
<protein>
    <submittedName>
        <fullName evidence="2">SgcJ/EcaC family oxidoreductase</fullName>
    </submittedName>
</protein>